<name>A0A318MI68_9BIFI</name>
<accession>A0A318MI68</accession>
<dbReference type="OrthoDB" id="9764591at2"/>
<dbReference type="PIRSF" id="PIRSF002741">
    <property type="entry name" value="MppA"/>
    <property type="match status" value="1"/>
</dbReference>
<evidence type="ECO:0000256" key="1">
    <source>
        <dbReference type="SAM" id="Phobius"/>
    </source>
</evidence>
<dbReference type="Gene3D" id="3.10.105.10">
    <property type="entry name" value="Dipeptide-binding Protein, Domain 3"/>
    <property type="match status" value="1"/>
</dbReference>
<keyword evidence="1" id="KW-0812">Transmembrane</keyword>
<evidence type="ECO:0000313" key="4">
    <source>
        <dbReference type="Proteomes" id="UP000247744"/>
    </source>
</evidence>
<reference evidence="3 4" key="1">
    <citation type="submission" date="2018-05" db="EMBL/GenBank/DDBJ databases">
        <title>Reference genomes for bee gut microbiota database.</title>
        <authorList>
            <person name="Ellegaard K.M."/>
        </authorList>
    </citation>
    <scope>NUCLEOTIDE SEQUENCE [LARGE SCALE GENOMIC DNA]</scope>
    <source>
        <strain evidence="3 4">ESL0200</strain>
    </source>
</reference>
<dbReference type="GO" id="GO:1904680">
    <property type="term" value="F:peptide transmembrane transporter activity"/>
    <property type="evidence" value="ECO:0007669"/>
    <property type="project" value="TreeGrafter"/>
</dbReference>
<dbReference type="PANTHER" id="PTHR30290:SF82">
    <property type="entry name" value="ABC-TYPE DIPEPTIDE_OLIGOPEPTIDE TRANSPORT SYSTEM, PERIPLASMIC COMPONENT"/>
    <property type="match status" value="1"/>
</dbReference>
<dbReference type="EMBL" id="QGLL01000001">
    <property type="protein sequence ID" value="PXY85724.1"/>
    <property type="molecule type" value="Genomic_DNA"/>
</dbReference>
<dbReference type="SUPFAM" id="SSF53850">
    <property type="entry name" value="Periplasmic binding protein-like II"/>
    <property type="match status" value="1"/>
</dbReference>
<dbReference type="Proteomes" id="UP000247744">
    <property type="component" value="Unassembled WGS sequence"/>
</dbReference>
<organism evidence="3 4">
    <name type="scientific">Bifidobacterium asteroides</name>
    <dbReference type="NCBI Taxonomy" id="1684"/>
    <lineage>
        <taxon>Bacteria</taxon>
        <taxon>Bacillati</taxon>
        <taxon>Actinomycetota</taxon>
        <taxon>Actinomycetes</taxon>
        <taxon>Bifidobacteriales</taxon>
        <taxon>Bifidobacteriaceae</taxon>
        <taxon>Bifidobacterium</taxon>
    </lineage>
</organism>
<dbReference type="InterPro" id="IPR039424">
    <property type="entry name" value="SBP_5"/>
</dbReference>
<proteinExistence type="predicted"/>
<evidence type="ECO:0000313" key="3">
    <source>
        <dbReference type="EMBL" id="PXY85724.1"/>
    </source>
</evidence>
<dbReference type="Gene3D" id="3.40.190.10">
    <property type="entry name" value="Periplasmic binding protein-like II"/>
    <property type="match status" value="1"/>
</dbReference>
<dbReference type="GO" id="GO:0043190">
    <property type="term" value="C:ATP-binding cassette (ABC) transporter complex"/>
    <property type="evidence" value="ECO:0007669"/>
    <property type="project" value="InterPro"/>
</dbReference>
<comment type="caution">
    <text evidence="3">The sequence shown here is derived from an EMBL/GenBank/DDBJ whole genome shotgun (WGS) entry which is preliminary data.</text>
</comment>
<dbReference type="Gene3D" id="3.90.76.10">
    <property type="entry name" value="Dipeptide-binding Protein, Domain 1"/>
    <property type="match status" value="1"/>
</dbReference>
<feature type="domain" description="Solute-binding protein family 5" evidence="2">
    <location>
        <begin position="112"/>
        <end position="460"/>
    </location>
</feature>
<dbReference type="InterPro" id="IPR030678">
    <property type="entry name" value="Peptide/Ni-bd"/>
</dbReference>
<feature type="transmembrane region" description="Helical" evidence="1">
    <location>
        <begin position="31"/>
        <end position="50"/>
    </location>
</feature>
<dbReference type="GO" id="GO:0042597">
    <property type="term" value="C:periplasmic space"/>
    <property type="evidence" value="ECO:0007669"/>
    <property type="project" value="UniProtKB-ARBA"/>
</dbReference>
<sequence>MHVPTAPRYQRTDLARECQCGQRRHMRRKTVAVRILATLVAGVTLLGLGACGSNSGGTQQAAAGNQILFGGDSGNPTFTRNFNPFSTSKRIGINFIYEPLEVVNSLDGTSTPFLASGHKIVDPKTVEFQIRDGVKWNDGKPFSAQDVVFTFNLVKKDAAMDSLGVWQHISSLEASDSKVTFHFKDNDVPAVSIVSQQNIVPEHVWKDVKDPLKWNNENPVGTGPYKLGTFKPNQYTLAKNKDYWQAEKVAADTIVLPASNKQLDLVNKKYDWAYSFINNVDKTWVGADKQHNHYWFPPGGTVSLYPNLTKAPFNDVNFRKGLSYALDRDKIAKDAEEGYVDGATQTGLILPNQDKWVNDSISNKGKVSQDEAQSLEYFAKAGYKKQGDQLVDSNGKQLEVNITVPSGYTDWLRGVQTMQGQLTKLGIAVKLTQPQPAAYTQAQNNGDYDLLISSFGGTGSVFQDYNGLLNSEFAVPVGQSANANFERYKNPKADELLAQLKLAADEKSQKAIVDQLQQIVYDDVPVIGLFYGGLWGLFSTRNYTGWPSEDDPYTAPSTWTQSVLMVVTHIKKA</sequence>
<dbReference type="CDD" id="cd08509">
    <property type="entry name" value="PBP2_TmCBP_oligosaccharides_like"/>
    <property type="match status" value="1"/>
</dbReference>
<keyword evidence="1" id="KW-0472">Membrane</keyword>
<evidence type="ECO:0000259" key="2">
    <source>
        <dbReference type="Pfam" id="PF00496"/>
    </source>
</evidence>
<dbReference type="GO" id="GO:0015833">
    <property type="term" value="P:peptide transport"/>
    <property type="evidence" value="ECO:0007669"/>
    <property type="project" value="TreeGrafter"/>
</dbReference>
<protein>
    <submittedName>
        <fullName evidence="3">Peptide ABC transporter substrate-binding protein</fullName>
    </submittedName>
</protein>
<dbReference type="Pfam" id="PF00496">
    <property type="entry name" value="SBP_bac_5"/>
    <property type="match status" value="1"/>
</dbReference>
<keyword evidence="1" id="KW-1133">Transmembrane helix</keyword>
<dbReference type="PANTHER" id="PTHR30290">
    <property type="entry name" value="PERIPLASMIC BINDING COMPONENT OF ABC TRANSPORTER"/>
    <property type="match status" value="1"/>
</dbReference>
<gene>
    <name evidence="3" type="ORF">DKK75_00675</name>
</gene>
<dbReference type="AlphaFoldDB" id="A0A318MI68"/>
<dbReference type="InterPro" id="IPR000914">
    <property type="entry name" value="SBP_5_dom"/>
</dbReference>